<sequence length="221" mass="25314">MFFKPFLLQNILLAQHQFRDPGGKITVDRKLRSSWQWKEAQKLAITMEKLRSIISLVPGLRQQCRSICLVYKETYIIAAEDDDGDQMSDPGENEETNDKELDEQEPENQHTSISIPSSSWLSSMYGLLNYITDFQLHCDNLPRSPDFTLALSSFQNLTKFRVTGTVKYFSIFQHIATLPTNSTLQTLDMSDAISNQWYLHVKEVNESTQMLQASHGAPYLA</sequence>
<feature type="region of interest" description="Disordered" evidence="1">
    <location>
        <begin position="82"/>
        <end position="115"/>
    </location>
</feature>
<organism evidence="2 3">
    <name type="scientific">Fusarium longipes</name>
    <dbReference type="NCBI Taxonomy" id="694270"/>
    <lineage>
        <taxon>Eukaryota</taxon>
        <taxon>Fungi</taxon>
        <taxon>Dikarya</taxon>
        <taxon>Ascomycota</taxon>
        <taxon>Pezizomycotina</taxon>
        <taxon>Sordariomycetes</taxon>
        <taxon>Hypocreomycetidae</taxon>
        <taxon>Hypocreales</taxon>
        <taxon>Nectriaceae</taxon>
        <taxon>Fusarium</taxon>
    </lineage>
</organism>
<proteinExistence type="predicted"/>
<comment type="caution">
    <text evidence="2">The sequence shown here is derived from an EMBL/GenBank/DDBJ whole genome shotgun (WGS) entry which is preliminary data.</text>
</comment>
<evidence type="ECO:0000313" key="3">
    <source>
        <dbReference type="Proteomes" id="UP000266234"/>
    </source>
</evidence>
<name>A0A395SPV3_9HYPO</name>
<evidence type="ECO:0000256" key="1">
    <source>
        <dbReference type="SAM" id="MobiDB-lite"/>
    </source>
</evidence>
<keyword evidence="3" id="KW-1185">Reference proteome</keyword>
<gene>
    <name evidence="2" type="ORF">FLONG3_6052</name>
</gene>
<feature type="compositionally biased region" description="Acidic residues" evidence="1">
    <location>
        <begin position="82"/>
        <end position="106"/>
    </location>
</feature>
<evidence type="ECO:0000313" key="2">
    <source>
        <dbReference type="EMBL" id="RGP74493.1"/>
    </source>
</evidence>
<dbReference type="EMBL" id="PXOG01000130">
    <property type="protein sequence ID" value="RGP74493.1"/>
    <property type="molecule type" value="Genomic_DNA"/>
</dbReference>
<protein>
    <submittedName>
        <fullName evidence="2">Uncharacterized protein</fullName>
    </submittedName>
</protein>
<dbReference type="Proteomes" id="UP000266234">
    <property type="component" value="Unassembled WGS sequence"/>
</dbReference>
<dbReference type="AlphaFoldDB" id="A0A395SPV3"/>
<dbReference type="OrthoDB" id="5105445at2759"/>
<accession>A0A395SPV3</accession>
<reference evidence="2 3" key="1">
    <citation type="journal article" date="2018" name="PLoS Pathog.">
        <title>Evolution of structural diversity of trichothecenes, a family of toxins produced by plant pathogenic and entomopathogenic fungi.</title>
        <authorList>
            <person name="Proctor R.H."/>
            <person name="McCormick S.P."/>
            <person name="Kim H.S."/>
            <person name="Cardoza R.E."/>
            <person name="Stanley A.M."/>
            <person name="Lindo L."/>
            <person name="Kelly A."/>
            <person name="Brown D.W."/>
            <person name="Lee T."/>
            <person name="Vaughan M.M."/>
            <person name="Alexander N.J."/>
            <person name="Busman M."/>
            <person name="Gutierrez S."/>
        </authorList>
    </citation>
    <scope>NUCLEOTIDE SEQUENCE [LARGE SCALE GENOMIC DNA]</scope>
    <source>
        <strain evidence="2 3">NRRL 20695</strain>
    </source>
</reference>